<dbReference type="AlphaFoldDB" id="B3JLX5"/>
<evidence type="ECO:0000313" key="1">
    <source>
        <dbReference type="EMBL" id="EDV00027.1"/>
    </source>
</evidence>
<reference evidence="1 2" key="2">
    <citation type="submission" date="2008-04" db="EMBL/GenBank/DDBJ databases">
        <authorList>
            <person name="Fulton L."/>
            <person name="Clifton S."/>
            <person name="Fulton B."/>
            <person name="Xu J."/>
            <person name="Minx P."/>
            <person name="Pepin K.H."/>
            <person name="Johnson M."/>
            <person name="Thiruvilangam P."/>
            <person name="Bhonagiri V."/>
            <person name="Nash W.E."/>
            <person name="Mardis E.R."/>
            <person name="Wilson R.K."/>
        </authorList>
    </citation>
    <scope>NUCLEOTIDE SEQUENCE [LARGE SCALE GENOMIC DNA]</scope>
    <source>
        <strain evidence="1 2">DSM 17136</strain>
    </source>
</reference>
<dbReference type="HOGENOM" id="CLU_3180004_0_0_10"/>
<organism evidence="1 2">
    <name type="scientific">Phocaeicola coprocola DSM 17136</name>
    <dbReference type="NCBI Taxonomy" id="470145"/>
    <lineage>
        <taxon>Bacteria</taxon>
        <taxon>Pseudomonadati</taxon>
        <taxon>Bacteroidota</taxon>
        <taxon>Bacteroidia</taxon>
        <taxon>Bacteroidales</taxon>
        <taxon>Bacteroidaceae</taxon>
        <taxon>Phocaeicola</taxon>
    </lineage>
</organism>
<evidence type="ECO:0000313" key="2">
    <source>
        <dbReference type="Proteomes" id="UP000003146"/>
    </source>
</evidence>
<accession>B3JLX5</accession>
<comment type="caution">
    <text evidence="1">The sequence shown here is derived from an EMBL/GenBank/DDBJ whole genome shotgun (WGS) entry which is preliminary data.</text>
</comment>
<sequence>MSLQLCLFDIAQPEQPQPQPLTPVLLFLKNLKKCFPVYITQRSTMI</sequence>
<proteinExistence type="predicted"/>
<dbReference type="EMBL" id="ABIY02000105">
    <property type="protein sequence ID" value="EDV00027.1"/>
    <property type="molecule type" value="Genomic_DNA"/>
</dbReference>
<dbReference type="Proteomes" id="UP000003146">
    <property type="component" value="Unassembled WGS sequence"/>
</dbReference>
<protein>
    <submittedName>
        <fullName evidence="1">Uncharacterized protein</fullName>
    </submittedName>
</protein>
<name>B3JLX5_9BACT</name>
<reference evidence="1 2" key="1">
    <citation type="submission" date="2008-04" db="EMBL/GenBank/DDBJ databases">
        <title>Draft genome sequence of Bacteroides coprocola (DSM 17136).</title>
        <authorList>
            <person name="Sudarsanam P."/>
            <person name="Ley R."/>
            <person name="Guruge J."/>
            <person name="Turnbaugh P.J."/>
            <person name="Mahowald M."/>
            <person name="Liep D."/>
            <person name="Gordon J."/>
        </authorList>
    </citation>
    <scope>NUCLEOTIDE SEQUENCE [LARGE SCALE GENOMIC DNA]</scope>
    <source>
        <strain evidence="1 2">DSM 17136</strain>
    </source>
</reference>
<gene>
    <name evidence="1" type="ORF">BACCOP_02926</name>
</gene>